<accession>A0A381SNN4</accession>
<sequence length="314" mass="35129">MNYSHADYLKMMAAINQDEMVGLDAIGDDGLQDEDYDEILYDMDFTSSRIDPFPTDGSATFRFGRKVEDRTRDVQFDCTDCDVAIATITETHSGTFYAKAYNKETEEEIDSFEKAFSETFVKQVQLEKRDNAENPDGYVWGVTAVSIGIGGSGSKLSVDEVRIYAPMDSDEAAYILNASDTDLIDRENMPKLAIGESFRIEVSVSNSDPILDFRSGEAVNLHVGKHKKHKARRGLRDGVQADDGTITYDNVFVRHLKVPRGAGSNSKHRRPLKMHFGALDFGTMLDSDVDYHSSVLAFPFHVYNEGDDPRGTRE</sequence>
<proteinExistence type="predicted"/>
<reference evidence="1" key="1">
    <citation type="submission" date="2018-05" db="EMBL/GenBank/DDBJ databases">
        <authorList>
            <person name="Lanie J.A."/>
            <person name="Ng W.-L."/>
            <person name="Kazmierczak K.M."/>
            <person name="Andrzejewski T.M."/>
            <person name="Davidsen T.M."/>
            <person name="Wayne K.J."/>
            <person name="Tettelin H."/>
            <person name="Glass J.I."/>
            <person name="Rusch D."/>
            <person name="Podicherti R."/>
            <person name="Tsui H.-C.T."/>
            <person name="Winkler M.E."/>
        </authorList>
    </citation>
    <scope>NUCLEOTIDE SEQUENCE</scope>
</reference>
<gene>
    <name evidence="1" type="ORF">METZ01_LOCUS57888</name>
</gene>
<organism evidence="1">
    <name type="scientific">marine metagenome</name>
    <dbReference type="NCBI Taxonomy" id="408172"/>
    <lineage>
        <taxon>unclassified sequences</taxon>
        <taxon>metagenomes</taxon>
        <taxon>ecological metagenomes</taxon>
    </lineage>
</organism>
<protein>
    <submittedName>
        <fullName evidence="1">Uncharacterized protein</fullName>
    </submittedName>
</protein>
<name>A0A381SNN4_9ZZZZ</name>
<evidence type="ECO:0000313" key="1">
    <source>
        <dbReference type="EMBL" id="SVA05034.1"/>
    </source>
</evidence>
<dbReference type="AlphaFoldDB" id="A0A381SNN4"/>
<dbReference type="EMBL" id="UINC01003292">
    <property type="protein sequence ID" value="SVA05034.1"/>
    <property type="molecule type" value="Genomic_DNA"/>
</dbReference>